<dbReference type="SUPFAM" id="SSF56235">
    <property type="entry name" value="N-terminal nucleophile aminohydrolases (Ntn hydrolases)"/>
    <property type="match status" value="1"/>
</dbReference>
<dbReference type="CDD" id="cd03765">
    <property type="entry name" value="proteasome_beta_bacterial"/>
    <property type="match status" value="1"/>
</dbReference>
<evidence type="ECO:0000313" key="1">
    <source>
        <dbReference type="EMBL" id="QJR11469.1"/>
    </source>
</evidence>
<proteinExistence type="predicted"/>
<dbReference type="KEGG" id="uru:DSM104443_02546"/>
<dbReference type="Gene3D" id="3.60.20.10">
    <property type="entry name" value="Glutamine Phosphoribosylpyrophosphate, subunit 1, domain 1"/>
    <property type="match status" value="1"/>
</dbReference>
<accession>A0A6M4GW54</accession>
<dbReference type="InterPro" id="IPR016545">
    <property type="entry name" value="UCP009120_prtse"/>
</dbReference>
<sequence length="250" mass="27758">MTYCVAIKLDTGMIFASDSRTNAGVDHIATFTKMKVYEKPDDRLITILSSGNLAVTQGVTNLIDRQLRAKETGTAEAEAPSILEAPTMYDAATIVGDALREMQRRDGVFLTASNIDANASMIVGGQIKGEPPRLFYLYTQGNFIEAGGDTPFFQLGESKYGKPILDRVITPSTPQKEAAKCVLISFDSTMKSNISVGLPIDMLWYPRDSFRVGLQQRIRENDPYFTMLRTRWGGGLRRVFADLPDPDWLE</sequence>
<dbReference type="EMBL" id="CP053069">
    <property type="protein sequence ID" value="QJR11469.1"/>
    <property type="molecule type" value="Genomic_DNA"/>
</dbReference>
<gene>
    <name evidence="1" type="ORF">DSM104443_02546</name>
</gene>
<name>A0A6M4GW54_9PROT</name>
<dbReference type="Proteomes" id="UP000501534">
    <property type="component" value="Chromosome"/>
</dbReference>
<evidence type="ECO:0000313" key="2">
    <source>
        <dbReference type="Proteomes" id="UP000501534"/>
    </source>
</evidence>
<protein>
    <recommendedName>
        <fullName evidence="3">Proteasome-type protease</fullName>
    </recommendedName>
</protein>
<dbReference type="PIRSF" id="PIRSF009120">
    <property type="entry name" value="UCP009120_prtse"/>
    <property type="match status" value="1"/>
</dbReference>
<evidence type="ECO:0008006" key="3">
    <source>
        <dbReference type="Google" id="ProtNLM"/>
    </source>
</evidence>
<dbReference type="RefSeq" id="WP_171092843.1">
    <property type="nucleotide sequence ID" value="NZ_CP053069.1"/>
</dbReference>
<dbReference type="AlphaFoldDB" id="A0A6M4GW54"/>
<organism evidence="1 2">
    <name type="scientific">Usitatibacter rugosus</name>
    <dbReference type="NCBI Taxonomy" id="2732067"/>
    <lineage>
        <taxon>Bacteria</taxon>
        <taxon>Pseudomonadati</taxon>
        <taxon>Pseudomonadota</taxon>
        <taxon>Betaproteobacteria</taxon>
        <taxon>Nitrosomonadales</taxon>
        <taxon>Usitatibacteraceae</taxon>
        <taxon>Usitatibacter</taxon>
    </lineage>
</organism>
<reference evidence="1 2" key="1">
    <citation type="submission" date="2020-04" db="EMBL/GenBank/DDBJ databases">
        <title>Usitatibacter rugosus gen. nov., sp. nov. and Usitatibacter palustris sp. nov., novel members of Usitatibacteraceae fam. nov. within the order Nitrosomonadales isolated from soil.</title>
        <authorList>
            <person name="Huber K.J."/>
            <person name="Neumann-Schaal M."/>
            <person name="Geppert A."/>
            <person name="Luckner M."/>
            <person name="Wanner G."/>
            <person name="Overmann J."/>
        </authorList>
    </citation>
    <scope>NUCLEOTIDE SEQUENCE [LARGE SCALE GENOMIC DNA]</scope>
    <source>
        <strain evidence="1 2">0125_3</strain>
    </source>
</reference>
<keyword evidence="2" id="KW-1185">Reference proteome</keyword>
<dbReference type="InterPro" id="IPR029055">
    <property type="entry name" value="Ntn_hydrolases_N"/>
</dbReference>